<dbReference type="InterPro" id="IPR000847">
    <property type="entry name" value="LysR_HTH_N"/>
</dbReference>
<proteinExistence type="inferred from homology"/>
<keyword evidence="3" id="KW-0238">DNA-binding</keyword>
<dbReference type="InterPro" id="IPR005119">
    <property type="entry name" value="LysR_subst-bd"/>
</dbReference>
<dbReference type="SUPFAM" id="SSF53850">
    <property type="entry name" value="Periplasmic binding protein-like II"/>
    <property type="match status" value="1"/>
</dbReference>
<dbReference type="Proteomes" id="UP000077875">
    <property type="component" value="Chromosome"/>
</dbReference>
<comment type="similarity">
    <text evidence="1">Belongs to the LysR transcriptional regulatory family.</text>
</comment>
<dbReference type="Gene3D" id="1.10.10.10">
    <property type="entry name" value="Winged helix-like DNA-binding domain superfamily/Winged helix DNA-binding domain"/>
    <property type="match status" value="1"/>
</dbReference>
<evidence type="ECO:0000256" key="1">
    <source>
        <dbReference type="ARBA" id="ARBA00009437"/>
    </source>
</evidence>
<keyword evidence="7" id="KW-1185">Reference proteome</keyword>
<name>A0A172YHI6_9GAMM</name>
<dbReference type="Pfam" id="PF03466">
    <property type="entry name" value="LysR_substrate"/>
    <property type="match status" value="1"/>
</dbReference>
<dbReference type="InterPro" id="IPR036390">
    <property type="entry name" value="WH_DNA-bd_sf"/>
</dbReference>
<accession>A0A172YHI6</accession>
<dbReference type="InterPro" id="IPR058163">
    <property type="entry name" value="LysR-type_TF_proteobact-type"/>
</dbReference>
<dbReference type="KEGG" id="haa:A5892_15575"/>
<sequence length="302" mass="34077">MNSRRLTPSMSLLLAFEAAARHESYTRAAEELKLSQSAVSRHVQALEQLLELKLFRREGRRIALTEVGRVYQRELSEALGQIRNASMRAISHQSGGGFLRLATLPTFGSKWLLPRLHRFYAAHPRILVNIHSRIDAVDFHASDLDAAISVGVDHWPNLVSHRLHTERLTVIASPRLAGARLPLAPSQLNEFLLLNVVSRAEVWGEWFEQHGLDSRSIRPGPSFELTSHLIQAVADGIGIGLVPRILVEDELREGELVSPWPSIVSRRSYYLVYPKRNQSLPSLEAFRTWLEGEIADSHCDRN</sequence>
<dbReference type="PRINTS" id="PR00039">
    <property type="entry name" value="HTHLYSR"/>
</dbReference>
<dbReference type="Gene3D" id="3.40.190.10">
    <property type="entry name" value="Periplasmic binding protein-like II"/>
    <property type="match status" value="2"/>
</dbReference>
<dbReference type="InterPro" id="IPR036388">
    <property type="entry name" value="WH-like_DNA-bd_sf"/>
</dbReference>
<keyword evidence="4" id="KW-0804">Transcription</keyword>
<dbReference type="GO" id="GO:0043565">
    <property type="term" value="F:sequence-specific DNA binding"/>
    <property type="evidence" value="ECO:0007669"/>
    <property type="project" value="TreeGrafter"/>
</dbReference>
<protein>
    <submittedName>
        <fullName evidence="6">LysR family transcriptional regulator</fullName>
    </submittedName>
</protein>
<evidence type="ECO:0000256" key="2">
    <source>
        <dbReference type="ARBA" id="ARBA00023015"/>
    </source>
</evidence>
<evidence type="ECO:0000259" key="5">
    <source>
        <dbReference type="PROSITE" id="PS50931"/>
    </source>
</evidence>
<evidence type="ECO:0000256" key="3">
    <source>
        <dbReference type="ARBA" id="ARBA00023125"/>
    </source>
</evidence>
<organism evidence="6 7">
    <name type="scientific">Halotalea alkalilenta</name>
    <dbReference type="NCBI Taxonomy" id="376489"/>
    <lineage>
        <taxon>Bacteria</taxon>
        <taxon>Pseudomonadati</taxon>
        <taxon>Pseudomonadota</taxon>
        <taxon>Gammaproteobacteria</taxon>
        <taxon>Oceanospirillales</taxon>
        <taxon>Halomonadaceae</taxon>
        <taxon>Halotalea</taxon>
    </lineage>
</organism>
<gene>
    <name evidence="6" type="ORF">A5892_15575</name>
</gene>
<evidence type="ECO:0000313" key="7">
    <source>
        <dbReference type="Proteomes" id="UP000077875"/>
    </source>
</evidence>
<dbReference type="GO" id="GO:0003700">
    <property type="term" value="F:DNA-binding transcription factor activity"/>
    <property type="evidence" value="ECO:0007669"/>
    <property type="project" value="InterPro"/>
</dbReference>
<feature type="domain" description="HTH lysR-type" evidence="5">
    <location>
        <begin position="8"/>
        <end position="65"/>
    </location>
</feature>
<evidence type="ECO:0000256" key="4">
    <source>
        <dbReference type="ARBA" id="ARBA00023163"/>
    </source>
</evidence>
<dbReference type="STRING" id="376489.A5892_15575"/>
<keyword evidence="2" id="KW-0805">Transcription regulation</keyword>
<dbReference type="RefSeq" id="WP_064123566.1">
    <property type="nucleotide sequence ID" value="NZ_CP015243.1"/>
</dbReference>
<dbReference type="SUPFAM" id="SSF46785">
    <property type="entry name" value="Winged helix' DNA-binding domain"/>
    <property type="match status" value="1"/>
</dbReference>
<dbReference type="Pfam" id="PF00126">
    <property type="entry name" value="HTH_1"/>
    <property type="match status" value="1"/>
</dbReference>
<reference evidence="6 7" key="1">
    <citation type="submission" date="2016-04" db="EMBL/GenBank/DDBJ databases">
        <title>Complete Genome Sequence of Halotalea alkalilenta IHB B 13600.</title>
        <authorList>
            <person name="Swarnkar M.K."/>
            <person name="Sharma A."/>
            <person name="Kaushal K."/>
            <person name="Soni R."/>
            <person name="Rana S."/>
            <person name="Singh A.K."/>
            <person name="Gulati A."/>
        </authorList>
    </citation>
    <scope>NUCLEOTIDE SEQUENCE [LARGE SCALE GENOMIC DNA]</scope>
    <source>
        <strain evidence="6 7">IHB B 13600</strain>
    </source>
</reference>
<dbReference type="PROSITE" id="PS50931">
    <property type="entry name" value="HTH_LYSR"/>
    <property type="match status" value="1"/>
</dbReference>
<dbReference type="AlphaFoldDB" id="A0A172YHI6"/>
<dbReference type="PANTHER" id="PTHR30537:SF26">
    <property type="entry name" value="GLYCINE CLEAVAGE SYSTEM TRANSCRIPTIONAL ACTIVATOR"/>
    <property type="match status" value="1"/>
</dbReference>
<dbReference type="EMBL" id="CP015243">
    <property type="protein sequence ID" value="ANF58710.1"/>
    <property type="molecule type" value="Genomic_DNA"/>
</dbReference>
<evidence type="ECO:0000313" key="6">
    <source>
        <dbReference type="EMBL" id="ANF58710.1"/>
    </source>
</evidence>
<dbReference type="PANTHER" id="PTHR30537">
    <property type="entry name" value="HTH-TYPE TRANSCRIPTIONAL REGULATOR"/>
    <property type="match status" value="1"/>
</dbReference>
<dbReference type="GO" id="GO:0006351">
    <property type="term" value="P:DNA-templated transcription"/>
    <property type="evidence" value="ECO:0007669"/>
    <property type="project" value="TreeGrafter"/>
</dbReference>